<evidence type="ECO:0000256" key="2">
    <source>
        <dbReference type="ARBA" id="ARBA00023319"/>
    </source>
</evidence>
<dbReference type="Pfam" id="PF07679">
    <property type="entry name" value="I-set"/>
    <property type="match status" value="1"/>
</dbReference>
<dbReference type="GO" id="GO:0005524">
    <property type="term" value="F:ATP binding"/>
    <property type="evidence" value="ECO:0007669"/>
    <property type="project" value="InterPro"/>
</dbReference>
<comment type="caution">
    <text evidence="7">The sequence shown here is derived from an EMBL/GenBank/DDBJ whole genome shotgun (WGS) entry which is preliminary data.</text>
</comment>
<dbReference type="AlphaFoldDB" id="A0A8J4Y7W2"/>
<dbReference type="PANTHER" id="PTHR24347">
    <property type="entry name" value="SERINE/THREONINE-PROTEIN KINASE"/>
    <property type="match status" value="1"/>
</dbReference>
<dbReference type="SUPFAM" id="SSF48726">
    <property type="entry name" value="Immunoglobulin"/>
    <property type="match status" value="1"/>
</dbReference>
<evidence type="ECO:0000256" key="1">
    <source>
        <dbReference type="ARBA" id="ARBA00023157"/>
    </source>
</evidence>
<dbReference type="InterPro" id="IPR011009">
    <property type="entry name" value="Kinase-like_dom_sf"/>
</dbReference>
<dbReference type="SMART" id="SM00060">
    <property type="entry name" value="FN3"/>
    <property type="match status" value="1"/>
</dbReference>
<evidence type="ECO:0000259" key="4">
    <source>
        <dbReference type="PROSITE" id="PS50011"/>
    </source>
</evidence>
<protein>
    <submittedName>
        <fullName evidence="7">Obscurin</fullName>
    </submittedName>
</protein>
<name>A0A8J4Y7W2_CHIOP</name>
<dbReference type="PROSITE" id="PS50853">
    <property type="entry name" value="FN3"/>
    <property type="match status" value="1"/>
</dbReference>
<dbReference type="InterPro" id="IPR007110">
    <property type="entry name" value="Ig-like_dom"/>
</dbReference>
<dbReference type="Pfam" id="PF00069">
    <property type="entry name" value="Pkinase"/>
    <property type="match status" value="1"/>
</dbReference>
<dbReference type="EMBL" id="JACEEZ010009839">
    <property type="protein sequence ID" value="KAG0722242.1"/>
    <property type="molecule type" value="Genomic_DNA"/>
</dbReference>
<dbReference type="Gene3D" id="1.10.510.10">
    <property type="entry name" value="Transferase(Phosphotransferase) domain 1"/>
    <property type="match status" value="1"/>
</dbReference>
<evidence type="ECO:0000259" key="5">
    <source>
        <dbReference type="PROSITE" id="PS50835"/>
    </source>
</evidence>
<keyword evidence="1" id="KW-1015">Disulfide bond</keyword>
<feature type="domain" description="Fibronectin type-III" evidence="6">
    <location>
        <begin position="226"/>
        <end position="320"/>
    </location>
</feature>
<evidence type="ECO:0000259" key="6">
    <source>
        <dbReference type="PROSITE" id="PS50853"/>
    </source>
</evidence>
<dbReference type="Gene3D" id="2.60.40.10">
    <property type="entry name" value="Immunoglobulins"/>
    <property type="match status" value="2"/>
</dbReference>
<proteinExistence type="predicted"/>
<dbReference type="SUPFAM" id="SSF49265">
    <property type="entry name" value="Fibronectin type III"/>
    <property type="match status" value="1"/>
</dbReference>
<gene>
    <name evidence="7" type="primary">Unc-89_0</name>
    <name evidence="7" type="ORF">GWK47_044876</name>
</gene>
<dbReference type="Proteomes" id="UP000770661">
    <property type="component" value="Unassembled WGS sequence"/>
</dbReference>
<evidence type="ECO:0000313" key="8">
    <source>
        <dbReference type="Proteomes" id="UP000770661"/>
    </source>
</evidence>
<keyword evidence="8" id="KW-1185">Reference proteome</keyword>
<dbReference type="PROSITE" id="PS50835">
    <property type="entry name" value="IG_LIKE"/>
    <property type="match status" value="1"/>
</dbReference>
<dbReference type="InterPro" id="IPR003598">
    <property type="entry name" value="Ig_sub2"/>
</dbReference>
<dbReference type="InterPro" id="IPR013098">
    <property type="entry name" value="Ig_I-set"/>
</dbReference>
<feature type="domain" description="Ig-like" evidence="5">
    <location>
        <begin position="130"/>
        <end position="213"/>
    </location>
</feature>
<dbReference type="PROSITE" id="PS50011">
    <property type="entry name" value="PROTEIN_KINASE_DOM"/>
    <property type="match status" value="1"/>
</dbReference>
<accession>A0A8J4Y7W2</accession>
<dbReference type="SUPFAM" id="SSF56112">
    <property type="entry name" value="Protein kinase-like (PK-like)"/>
    <property type="match status" value="1"/>
</dbReference>
<dbReference type="GO" id="GO:0004672">
    <property type="term" value="F:protein kinase activity"/>
    <property type="evidence" value="ECO:0007669"/>
    <property type="project" value="InterPro"/>
</dbReference>
<dbReference type="Gene3D" id="3.30.200.20">
    <property type="entry name" value="Phosphorylase Kinase, domain 1"/>
    <property type="match status" value="1"/>
</dbReference>
<feature type="domain" description="Protein kinase" evidence="4">
    <location>
        <begin position="380"/>
        <end position="603"/>
    </location>
</feature>
<sequence length="603" mass="67519">MIANPITTSTPPPPQLPAGAGHVPPAAQGLALRSTFSAFAMAFATKTTTMRRSLIVHERRRFTDVMDEEIDDDRRKRRMIDRKTISFIRGRMETCALDMPRPSKYETTTHLALTERVREVEEGSTSNTAPFLREKPQTTAITIGSKLDLTVVASGVPEPGVQWFRNDAPLSTDAQRLTITTTASRSTLTIDPSKDLDAGLYKVVARNDAGQVTHKFRLLQGHVPGPCDTPEVPQIGESEMFVKWKSPIEDGGARVLCYRLEMKQSGDIKWTSVAENIDHEFFRLSNLTHDTTYFFRVSAKNSMGWGDCSPATAPTKTHATGVTGSHKVEVPQHMLQLQKQTESGKTLPQCPERRDIDYSKELEPVKLKTGENAELQVRKYSPVVEVSRGRFGNVAKCVRTDDHRHFVLKVLQTKGRESQVTHEYEMHSSLRHERIVQLYEAYSGLDILTYLASLYQYSEQQVYTVTSQVLDALSYLHWRGYCHLDLQPDNIVVTSSRKCDVKLVDFGSAQKVAKLGSDITLSGHLDYTAPEVLLEHKAHLTSDVWSLGALVFALLAGRSAFGGVDEEDTKANIQYVKFKGDHLNPGVSQEAIRFLMLIFKRDP</sequence>
<dbReference type="Pfam" id="PF00041">
    <property type="entry name" value="fn3"/>
    <property type="match status" value="1"/>
</dbReference>
<dbReference type="FunFam" id="2.60.40.10:FF:000032">
    <property type="entry name" value="palladin isoform X1"/>
    <property type="match status" value="1"/>
</dbReference>
<dbReference type="GO" id="GO:0030154">
    <property type="term" value="P:cell differentiation"/>
    <property type="evidence" value="ECO:0007669"/>
    <property type="project" value="UniProtKB-ARBA"/>
</dbReference>
<reference evidence="7" key="1">
    <citation type="submission" date="2020-07" db="EMBL/GenBank/DDBJ databases">
        <title>The High-quality genome of the commercially important snow crab, Chionoecetes opilio.</title>
        <authorList>
            <person name="Jeong J.-H."/>
            <person name="Ryu S."/>
        </authorList>
    </citation>
    <scope>NUCLEOTIDE SEQUENCE</scope>
    <source>
        <strain evidence="7">MADBK_172401_WGS</strain>
        <tissue evidence="7">Digestive gland</tissue>
    </source>
</reference>
<dbReference type="SMART" id="SM00408">
    <property type="entry name" value="IGc2"/>
    <property type="match status" value="1"/>
</dbReference>
<dbReference type="InterPro" id="IPR036179">
    <property type="entry name" value="Ig-like_dom_sf"/>
</dbReference>
<evidence type="ECO:0000256" key="3">
    <source>
        <dbReference type="SAM" id="MobiDB-lite"/>
    </source>
</evidence>
<dbReference type="InterPro" id="IPR003961">
    <property type="entry name" value="FN3_dom"/>
</dbReference>
<dbReference type="InterPro" id="IPR000719">
    <property type="entry name" value="Prot_kinase_dom"/>
</dbReference>
<evidence type="ECO:0000313" key="7">
    <source>
        <dbReference type="EMBL" id="KAG0722242.1"/>
    </source>
</evidence>
<dbReference type="GO" id="GO:0009653">
    <property type="term" value="P:anatomical structure morphogenesis"/>
    <property type="evidence" value="ECO:0007669"/>
    <property type="project" value="UniProtKB-ARBA"/>
</dbReference>
<dbReference type="CDD" id="cd00063">
    <property type="entry name" value="FN3"/>
    <property type="match status" value="1"/>
</dbReference>
<dbReference type="OrthoDB" id="6371610at2759"/>
<keyword evidence="2" id="KW-0393">Immunoglobulin domain</keyword>
<dbReference type="InterPro" id="IPR036116">
    <property type="entry name" value="FN3_sf"/>
</dbReference>
<dbReference type="InterPro" id="IPR013783">
    <property type="entry name" value="Ig-like_fold"/>
</dbReference>
<feature type="region of interest" description="Disordered" evidence="3">
    <location>
        <begin position="1"/>
        <end position="22"/>
    </location>
</feature>
<organism evidence="7 8">
    <name type="scientific">Chionoecetes opilio</name>
    <name type="common">Atlantic snow crab</name>
    <name type="synonym">Cancer opilio</name>
    <dbReference type="NCBI Taxonomy" id="41210"/>
    <lineage>
        <taxon>Eukaryota</taxon>
        <taxon>Metazoa</taxon>
        <taxon>Ecdysozoa</taxon>
        <taxon>Arthropoda</taxon>
        <taxon>Crustacea</taxon>
        <taxon>Multicrustacea</taxon>
        <taxon>Malacostraca</taxon>
        <taxon>Eumalacostraca</taxon>
        <taxon>Eucarida</taxon>
        <taxon>Decapoda</taxon>
        <taxon>Pleocyemata</taxon>
        <taxon>Brachyura</taxon>
        <taxon>Eubrachyura</taxon>
        <taxon>Majoidea</taxon>
        <taxon>Majidae</taxon>
        <taxon>Chionoecetes</taxon>
    </lineage>
</organism>